<dbReference type="Gene3D" id="3.40.50.1860">
    <property type="match status" value="2"/>
</dbReference>
<dbReference type="InterPro" id="IPR018187">
    <property type="entry name" value="Asp/Glu_racemase_AS_1"/>
</dbReference>
<evidence type="ECO:0000313" key="3">
    <source>
        <dbReference type="EMBL" id="MRV72883.1"/>
    </source>
</evidence>
<dbReference type="GO" id="GO:0047661">
    <property type="term" value="F:amino-acid racemase activity"/>
    <property type="evidence" value="ECO:0007669"/>
    <property type="project" value="InterPro"/>
</dbReference>
<dbReference type="Pfam" id="PF01177">
    <property type="entry name" value="Asp_Glu_race"/>
    <property type="match status" value="1"/>
</dbReference>
<dbReference type="SUPFAM" id="SSF53681">
    <property type="entry name" value="Aspartate/glutamate racemase"/>
    <property type="match status" value="2"/>
</dbReference>
<dbReference type="InterPro" id="IPR015942">
    <property type="entry name" value="Asp/Glu/hydantoin_racemase"/>
</dbReference>
<evidence type="ECO:0000256" key="1">
    <source>
        <dbReference type="ARBA" id="ARBA00007847"/>
    </source>
</evidence>
<sequence length="232" mass="25079">MKTIGLIGGMSWESTVPYYRHINETIRERLGGLHSARAVLYSVDFHDIEQLQRAGDWETAGMVLADAARRLQAAGADCIVLCTNTMHKVAPAIAAACALPLLHIADPTARAIEAAGLNTVALLGTRFTMEQDFYRERLEQRHGLAVLTPAPGDRAIVHRIIYEELCVGVVSEASRAEYQRIIGQLAARGARGVILGCTEIGLLVGPNDTALPLFDTTAIHARSAAEWALAQD</sequence>
<dbReference type="PANTHER" id="PTHR21198">
    <property type="entry name" value="GLUTAMATE RACEMASE"/>
    <property type="match status" value="1"/>
</dbReference>
<evidence type="ECO:0000256" key="2">
    <source>
        <dbReference type="ARBA" id="ARBA00023235"/>
    </source>
</evidence>
<protein>
    <submittedName>
        <fullName evidence="3">Amino acid racemase</fullName>
        <ecNumber evidence="3">5.1.1.-</ecNumber>
    </submittedName>
</protein>
<dbReference type="NCBIfam" id="TIGR00035">
    <property type="entry name" value="asp_race"/>
    <property type="match status" value="1"/>
</dbReference>
<name>A0A7X2INA0_9BURK</name>
<dbReference type="PANTHER" id="PTHR21198:SF7">
    <property type="entry name" value="ASPARTATE-GLUTAMATE RACEMASE FAMILY"/>
    <property type="match status" value="1"/>
</dbReference>
<evidence type="ECO:0000313" key="4">
    <source>
        <dbReference type="Proteomes" id="UP000446768"/>
    </source>
</evidence>
<dbReference type="Proteomes" id="UP000446768">
    <property type="component" value="Unassembled WGS sequence"/>
</dbReference>
<comment type="caution">
    <text evidence="3">The sequence shown here is derived from an EMBL/GenBank/DDBJ whole genome shotgun (WGS) entry which is preliminary data.</text>
</comment>
<accession>A0A7X2INA0</accession>
<dbReference type="EMBL" id="WKJJ01000008">
    <property type="protein sequence ID" value="MRV72883.1"/>
    <property type="molecule type" value="Genomic_DNA"/>
</dbReference>
<keyword evidence="2 3" id="KW-0413">Isomerase</keyword>
<reference evidence="3 4" key="1">
    <citation type="submission" date="2019-11" db="EMBL/GenBank/DDBJ databases">
        <title>Novel species isolated from a subtropical stream in China.</title>
        <authorList>
            <person name="Lu H."/>
        </authorList>
    </citation>
    <scope>NUCLEOTIDE SEQUENCE [LARGE SCALE GENOMIC DNA]</scope>
    <source>
        <strain evidence="3 4">FT92W</strain>
    </source>
</reference>
<gene>
    <name evidence="3" type="ORF">GJ700_14325</name>
</gene>
<dbReference type="RefSeq" id="WP_154374905.1">
    <property type="nucleotide sequence ID" value="NZ_WKJJ01000008.1"/>
</dbReference>
<comment type="similarity">
    <text evidence="1">Belongs to the aspartate/glutamate racemases family.</text>
</comment>
<dbReference type="InterPro" id="IPR001920">
    <property type="entry name" value="Asp/Glu_race"/>
</dbReference>
<proteinExistence type="inferred from homology"/>
<dbReference type="PROSITE" id="PS00923">
    <property type="entry name" value="ASP_GLU_RACEMASE_1"/>
    <property type="match status" value="1"/>
</dbReference>
<dbReference type="InterPro" id="IPR004380">
    <property type="entry name" value="Asp_race"/>
</dbReference>
<organism evidence="3 4">
    <name type="scientific">Pseudoduganella rivuli</name>
    <dbReference type="NCBI Taxonomy" id="2666085"/>
    <lineage>
        <taxon>Bacteria</taxon>
        <taxon>Pseudomonadati</taxon>
        <taxon>Pseudomonadota</taxon>
        <taxon>Betaproteobacteria</taxon>
        <taxon>Burkholderiales</taxon>
        <taxon>Oxalobacteraceae</taxon>
        <taxon>Telluria group</taxon>
        <taxon>Pseudoduganella</taxon>
    </lineage>
</organism>
<dbReference type="AlphaFoldDB" id="A0A7X2INA0"/>
<keyword evidence="4" id="KW-1185">Reference proteome</keyword>
<dbReference type="EC" id="5.1.1.-" evidence="3"/>